<dbReference type="GO" id="GO:0005524">
    <property type="term" value="F:ATP binding"/>
    <property type="evidence" value="ECO:0007669"/>
    <property type="project" value="UniProtKB-KW"/>
</dbReference>
<dbReference type="GO" id="GO:0016887">
    <property type="term" value="F:ATP hydrolysis activity"/>
    <property type="evidence" value="ECO:0007669"/>
    <property type="project" value="InterPro"/>
</dbReference>
<evidence type="ECO:0000256" key="3">
    <source>
        <dbReference type="ARBA" id="ARBA00022448"/>
    </source>
</evidence>
<keyword evidence="7" id="KW-0547">Nucleotide-binding</keyword>
<dbReference type="Pfam" id="PF00005">
    <property type="entry name" value="ABC_tran"/>
    <property type="match status" value="1"/>
</dbReference>
<evidence type="ECO:0000256" key="4">
    <source>
        <dbReference type="ARBA" id="ARBA00022475"/>
    </source>
</evidence>
<dbReference type="PROSITE" id="PS50990">
    <property type="entry name" value="PEPTIDASE_C39"/>
    <property type="match status" value="1"/>
</dbReference>
<dbReference type="GO" id="GO:0005886">
    <property type="term" value="C:plasma membrane"/>
    <property type="evidence" value="ECO:0007669"/>
    <property type="project" value="UniProtKB-SubCell"/>
</dbReference>
<dbReference type="InterPro" id="IPR027417">
    <property type="entry name" value="P-loop_NTPase"/>
</dbReference>
<evidence type="ECO:0000256" key="8">
    <source>
        <dbReference type="ARBA" id="ARBA00022840"/>
    </source>
</evidence>
<keyword evidence="3" id="KW-0813">Transport</keyword>
<dbReference type="InterPro" id="IPR005074">
    <property type="entry name" value="Peptidase_C39"/>
</dbReference>
<dbReference type="PROSITE" id="PS50929">
    <property type="entry name" value="ABC_TM1F"/>
    <property type="match status" value="1"/>
</dbReference>
<dbReference type="GO" id="GO:0006508">
    <property type="term" value="P:proteolysis"/>
    <property type="evidence" value="ECO:0007669"/>
    <property type="project" value="InterPro"/>
</dbReference>
<dbReference type="SUPFAM" id="SSF90123">
    <property type="entry name" value="ABC transporter transmembrane region"/>
    <property type="match status" value="1"/>
</dbReference>
<feature type="transmembrane region" description="Helical" evidence="12">
    <location>
        <begin position="206"/>
        <end position="227"/>
    </location>
</feature>
<accession>A0A973WQC6</accession>
<evidence type="ECO:0000256" key="11">
    <source>
        <dbReference type="ARBA" id="ARBA00024722"/>
    </source>
</evidence>
<organism evidence="16">
    <name type="scientific">Bradyrhizobium quebecense</name>
    <dbReference type="NCBI Taxonomy" id="2748629"/>
    <lineage>
        <taxon>Bacteria</taxon>
        <taxon>Pseudomonadati</taxon>
        <taxon>Pseudomonadota</taxon>
        <taxon>Alphaproteobacteria</taxon>
        <taxon>Hyphomicrobiales</taxon>
        <taxon>Nitrobacteraceae</taxon>
        <taxon>Bradyrhizobium</taxon>
    </lineage>
</organism>
<dbReference type="PANTHER" id="PTHR24221">
    <property type="entry name" value="ATP-BINDING CASSETTE SUB-FAMILY B"/>
    <property type="match status" value="1"/>
</dbReference>
<evidence type="ECO:0000256" key="12">
    <source>
        <dbReference type="SAM" id="Phobius"/>
    </source>
</evidence>
<dbReference type="SMART" id="SM00382">
    <property type="entry name" value="AAA"/>
    <property type="match status" value="1"/>
</dbReference>
<evidence type="ECO:0000313" key="16">
    <source>
        <dbReference type="EMBL" id="NVL09049.1"/>
    </source>
</evidence>
<keyword evidence="6 12" id="KW-0812">Transmembrane</keyword>
<comment type="caution">
    <text evidence="16">The sequence shown here is derived from an EMBL/GenBank/DDBJ whole genome shotgun (WGS) entry which is preliminary data.</text>
</comment>
<dbReference type="GO" id="GO:0008233">
    <property type="term" value="F:peptidase activity"/>
    <property type="evidence" value="ECO:0007669"/>
    <property type="project" value="InterPro"/>
</dbReference>
<evidence type="ECO:0000259" key="15">
    <source>
        <dbReference type="PROSITE" id="PS50990"/>
    </source>
</evidence>
<protein>
    <submittedName>
        <fullName evidence="16">Peptidase domain-containing ABC transporter</fullName>
    </submittedName>
</protein>
<evidence type="ECO:0000256" key="7">
    <source>
        <dbReference type="ARBA" id="ARBA00022741"/>
    </source>
</evidence>
<dbReference type="CDD" id="cd18783">
    <property type="entry name" value="ABC_6TM_PrtD_LapB_HlyB_like"/>
    <property type="match status" value="1"/>
</dbReference>
<feature type="transmembrane region" description="Helical" evidence="12">
    <location>
        <begin position="304"/>
        <end position="326"/>
    </location>
</feature>
<dbReference type="PROSITE" id="PS50893">
    <property type="entry name" value="ABC_TRANSPORTER_2"/>
    <property type="match status" value="1"/>
</dbReference>
<dbReference type="Gene3D" id="3.90.70.10">
    <property type="entry name" value="Cysteine proteinases"/>
    <property type="match status" value="1"/>
</dbReference>
<evidence type="ECO:0000256" key="1">
    <source>
        <dbReference type="ARBA" id="ARBA00004651"/>
    </source>
</evidence>
<dbReference type="Pfam" id="PF03412">
    <property type="entry name" value="Peptidase_C39"/>
    <property type="match status" value="1"/>
</dbReference>
<dbReference type="InterPro" id="IPR036640">
    <property type="entry name" value="ABC1_TM_sf"/>
</dbReference>
<keyword evidence="9 12" id="KW-1133">Transmembrane helix</keyword>
<comment type="similarity">
    <text evidence="2">Belongs to the ABC transporter superfamily.</text>
</comment>
<proteinExistence type="inferred from homology"/>
<dbReference type="Gene3D" id="3.40.50.300">
    <property type="entry name" value="P-loop containing nucleotide triphosphate hydrolases"/>
    <property type="match status" value="1"/>
</dbReference>
<reference evidence="16" key="1">
    <citation type="submission" date="2020-06" db="EMBL/GenBank/DDBJ databases">
        <title>Whole Genome Sequence of Bradyrhizobium sp. Strain 66S1MB.</title>
        <authorList>
            <person name="Bromfield E."/>
            <person name="Cloutier S."/>
        </authorList>
    </citation>
    <scope>NUCLEOTIDE SEQUENCE</scope>
    <source>
        <strain evidence="16">66S1MB</strain>
    </source>
</reference>
<dbReference type="PANTHER" id="PTHR24221:SF647">
    <property type="entry name" value="BLL6336 PROTEIN"/>
    <property type="match status" value="1"/>
</dbReference>
<dbReference type="RefSeq" id="WP_176532478.1">
    <property type="nucleotide sequence ID" value="NZ_CP088022.1"/>
</dbReference>
<dbReference type="PROSITE" id="PS00211">
    <property type="entry name" value="ABC_TRANSPORTER_1"/>
    <property type="match status" value="1"/>
</dbReference>
<dbReference type="AlphaFoldDB" id="A0A973WQC6"/>
<evidence type="ECO:0000256" key="6">
    <source>
        <dbReference type="ARBA" id="ARBA00022692"/>
    </source>
</evidence>
<dbReference type="SUPFAM" id="SSF52540">
    <property type="entry name" value="P-loop containing nucleoside triphosphate hydrolases"/>
    <property type="match status" value="1"/>
</dbReference>
<dbReference type="EMBL" id="JABWSX010000001">
    <property type="protein sequence ID" value="NVL09049.1"/>
    <property type="molecule type" value="Genomic_DNA"/>
</dbReference>
<keyword evidence="5" id="KW-0762">Sugar transport</keyword>
<feature type="transmembrane region" description="Helical" evidence="12">
    <location>
        <begin position="279"/>
        <end position="298"/>
    </location>
</feature>
<evidence type="ECO:0000256" key="10">
    <source>
        <dbReference type="ARBA" id="ARBA00023136"/>
    </source>
</evidence>
<feature type="domain" description="ABC transporter" evidence="13">
    <location>
        <begin position="487"/>
        <end position="722"/>
    </location>
</feature>
<dbReference type="InterPro" id="IPR011527">
    <property type="entry name" value="ABC1_TM_dom"/>
</dbReference>
<feature type="domain" description="ABC transmembrane type-1" evidence="14">
    <location>
        <begin position="173"/>
        <end position="454"/>
    </location>
</feature>
<dbReference type="InterPro" id="IPR003439">
    <property type="entry name" value="ABC_transporter-like_ATP-bd"/>
</dbReference>
<keyword evidence="8" id="KW-0067">ATP-binding</keyword>
<dbReference type="FunFam" id="3.40.50.300:FF:000221">
    <property type="entry name" value="Multidrug ABC transporter ATP-binding protein"/>
    <property type="match status" value="1"/>
</dbReference>
<evidence type="ECO:0000259" key="14">
    <source>
        <dbReference type="PROSITE" id="PS50929"/>
    </source>
</evidence>
<comment type="subcellular location">
    <subcellularLocation>
        <location evidence="1">Cell membrane</location>
        <topology evidence="1">Multi-pass membrane protein</topology>
    </subcellularLocation>
</comment>
<evidence type="ECO:0000256" key="2">
    <source>
        <dbReference type="ARBA" id="ARBA00005417"/>
    </source>
</evidence>
<evidence type="ECO:0000256" key="5">
    <source>
        <dbReference type="ARBA" id="ARBA00022597"/>
    </source>
</evidence>
<sequence length="744" mass="82359">MTKHLSLVGAPSVEALPPSGLACLVIVARQHGLHLTPSQLIHDNLLGDQEVTLAELLKCANSSGMTAKAVTLDWKGLSQLKRALPVIVRLRDGSHMVLLRLEGDENSTRVVLQDPNASEDALLVIDQPRFEDIWSGDVVMAKRDYEISDETQPFSFGFVTALLFRERRILRDVAIAALILGFMGLAPIMFWRLLSDKVIFYKAYNTFYVLCIAMFVVIMFEAAFTFLRQYLVQRLTARLDVKLSTYVFEKVLNLPIDYFEQNAVGLISRDIREVFRIRGFLTGQLFGTVLDSTTLFFFLPVMFFFSPIMTLMVLGFAGVIVTWLVLMLPTYRKKSSATLAAEGAQGAFLIQSLNGMRTIKSLALDTRQRHMWDVLVARVAKARLAEGLTGTAIQTVVRPLERLAVSAPYAFGVYLAVSSGDPVYVGALFAFLMLSQRVAGPLMQMAQLINQYDEARTAVTIVGRLVNQPPEEGRSGHGVRVPLKGLVEFSGVTFKYKGAVSPALNNISFEIPLGTTLGVMGKSGSGKTTITRLLQRLHSDYGGLIKVDGIDVREYDVDHLRRNVGVVLQENFLFSGTIRENISAAKPDATFDDIVRAARLAGAEEFIDKLPRGYETYIYEGSTNLSGGQRQRLAIARALIVNPPILILDEATSALDAESETIVNANISRIAQGRTLIIISHRLSSLTKADAILVLNRGVVNDIGRHDELLERNDIYSSLWYQQNTHLVPAGRNEKNFRSPTLVS</sequence>
<keyword evidence="4" id="KW-1003">Cell membrane</keyword>
<dbReference type="Pfam" id="PF00664">
    <property type="entry name" value="ABC_membrane"/>
    <property type="match status" value="1"/>
</dbReference>
<name>A0A973WQC6_9BRAD</name>
<dbReference type="GO" id="GO:0140359">
    <property type="term" value="F:ABC-type transporter activity"/>
    <property type="evidence" value="ECO:0007669"/>
    <property type="project" value="InterPro"/>
</dbReference>
<dbReference type="InterPro" id="IPR003593">
    <property type="entry name" value="AAA+_ATPase"/>
</dbReference>
<dbReference type="GO" id="GO:0034040">
    <property type="term" value="F:ATPase-coupled lipid transmembrane transporter activity"/>
    <property type="evidence" value="ECO:0007669"/>
    <property type="project" value="TreeGrafter"/>
</dbReference>
<feature type="transmembrane region" description="Helical" evidence="12">
    <location>
        <begin position="173"/>
        <end position="194"/>
    </location>
</feature>
<evidence type="ECO:0000256" key="9">
    <source>
        <dbReference type="ARBA" id="ARBA00022989"/>
    </source>
</evidence>
<dbReference type="InterPro" id="IPR039421">
    <property type="entry name" value="Type_1_exporter"/>
</dbReference>
<dbReference type="InterPro" id="IPR017871">
    <property type="entry name" value="ABC_transporter-like_CS"/>
</dbReference>
<dbReference type="Gene3D" id="1.20.1560.10">
    <property type="entry name" value="ABC transporter type 1, transmembrane domain"/>
    <property type="match status" value="1"/>
</dbReference>
<comment type="function">
    <text evidence="11">Involved in beta-(1--&gt;2)glucan export. Transmembrane domains (TMD) form a pore in the inner membrane and the ATP-binding domain (NBD) is responsible for energy generation.</text>
</comment>
<evidence type="ECO:0000259" key="13">
    <source>
        <dbReference type="PROSITE" id="PS50893"/>
    </source>
</evidence>
<gene>
    <name evidence="16" type="ORF">HU230_25405</name>
</gene>
<keyword evidence="10 12" id="KW-0472">Membrane</keyword>
<feature type="domain" description="Peptidase C39" evidence="15">
    <location>
        <begin position="12"/>
        <end position="141"/>
    </location>
</feature>